<dbReference type="EMBL" id="AVOT02007005">
    <property type="protein sequence ID" value="MBW0482943.1"/>
    <property type="molecule type" value="Genomic_DNA"/>
</dbReference>
<evidence type="ECO:0000313" key="2">
    <source>
        <dbReference type="Proteomes" id="UP000765509"/>
    </source>
</evidence>
<dbReference type="Proteomes" id="UP000765509">
    <property type="component" value="Unassembled WGS sequence"/>
</dbReference>
<keyword evidence="2" id="KW-1185">Reference proteome</keyword>
<evidence type="ECO:0000313" key="1">
    <source>
        <dbReference type="EMBL" id="MBW0482943.1"/>
    </source>
</evidence>
<gene>
    <name evidence="1" type="ORF">O181_022658</name>
</gene>
<comment type="caution">
    <text evidence="1">The sequence shown here is derived from an EMBL/GenBank/DDBJ whole genome shotgun (WGS) entry which is preliminary data.</text>
</comment>
<dbReference type="AlphaFoldDB" id="A0A9Q3CFL3"/>
<protein>
    <submittedName>
        <fullName evidence="1">Uncharacterized protein</fullName>
    </submittedName>
</protein>
<reference evidence="1" key="1">
    <citation type="submission" date="2021-03" db="EMBL/GenBank/DDBJ databases">
        <title>Draft genome sequence of rust myrtle Austropuccinia psidii MF-1, a brazilian biotype.</title>
        <authorList>
            <person name="Quecine M.C."/>
            <person name="Pachon D.M.R."/>
            <person name="Bonatelli M.L."/>
            <person name="Correr F.H."/>
            <person name="Franceschini L.M."/>
            <person name="Leite T.F."/>
            <person name="Margarido G.R.A."/>
            <person name="Almeida C.A."/>
            <person name="Ferrarezi J.A."/>
            <person name="Labate C.A."/>
        </authorList>
    </citation>
    <scope>NUCLEOTIDE SEQUENCE</scope>
    <source>
        <strain evidence="1">MF-1</strain>
    </source>
</reference>
<proteinExistence type="predicted"/>
<name>A0A9Q3CFL3_9BASI</name>
<organism evidence="1 2">
    <name type="scientific">Austropuccinia psidii MF-1</name>
    <dbReference type="NCBI Taxonomy" id="1389203"/>
    <lineage>
        <taxon>Eukaryota</taxon>
        <taxon>Fungi</taxon>
        <taxon>Dikarya</taxon>
        <taxon>Basidiomycota</taxon>
        <taxon>Pucciniomycotina</taxon>
        <taxon>Pucciniomycetes</taxon>
        <taxon>Pucciniales</taxon>
        <taxon>Sphaerophragmiaceae</taxon>
        <taxon>Austropuccinia</taxon>
    </lineage>
</organism>
<sequence length="186" mass="20516">MAGSGYNCGICGTEMLFGSQPKPVWHEKCGDYLWCRVEDCRIASGPCYYPPREATVFCPQNCQPAQQVRYGCGRTHVKWVCHAHTEEFHPILGVPPCKHCGTAMDVVEPIRPLWRQRCGAPIFCRVPGCPNTSGPCYYPPRTGYVACPKGCADPAPFAGRLMSCDESHAEWLCEEHTTTVSTTGQA</sequence>
<accession>A0A9Q3CFL3</accession>